<evidence type="ECO:0000256" key="1">
    <source>
        <dbReference type="SAM" id="SignalP"/>
    </source>
</evidence>
<dbReference type="EMBL" id="JBCGCU010000005">
    <property type="protein sequence ID" value="MEM0515022.1"/>
    <property type="molecule type" value="Genomic_DNA"/>
</dbReference>
<proteinExistence type="predicted"/>
<organism evidence="2 3">
    <name type="scientific">Pseudoalteromonas qingdaonensis</name>
    <dbReference type="NCBI Taxonomy" id="3131913"/>
    <lineage>
        <taxon>Bacteria</taxon>
        <taxon>Pseudomonadati</taxon>
        <taxon>Pseudomonadota</taxon>
        <taxon>Gammaproteobacteria</taxon>
        <taxon>Alteromonadales</taxon>
        <taxon>Pseudoalteromonadaceae</taxon>
        <taxon>Pseudoalteromonas</taxon>
    </lineage>
</organism>
<protein>
    <submittedName>
        <fullName evidence="2">Uncharacterized protein</fullName>
    </submittedName>
</protein>
<dbReference type="Proteomes" id="UP001447008">
    <property type="component" value="Unassembled WGS sequence"/>
</dbReference>
<reference evidence="2 3" key="1">
    <citation type="submission" date="2024-03" db="EMBL/GenBank/DDBJ databases">
        <title>Pseudoalteromonas qingdaonensis sp. nov., isolated from the intestines of marine benthic organisms.</title>
        <authorList>
            <person name="Lin X."/>
            <person name="Fang S."/>
            <person name="Hu X."/>
        </authorList>
    </citation>
    <scope>NUCLEOTIDE SEQUENCE [LARGE SCALE GENOMIC DNA]</scope>
    <source>
        <strain evidence="2 3">YIC-827</strain>
    </source>
</reference>
<feature type="signal peptide" evidence="1">
    <location>
        <begin position="1"/>
        <end position="20"/>
    </location>
</feature>
<sequence length="102" mass="11337">MLLVLKKHALLAGVATTAMIVGTFAIQSGSSLNSDTYSQCVCDTNAYGEKTQDCINPEGEQSWFAWFTGDSRSAQFHYLDLLELLSRNDNKENARQFSNTSY</sequence>
<evidence type="ECO:0000313" key="3">
    <source>
        <dbReference type="Proteomes" id="UP001447008"/>
    </source>
</evidence>
<dbReference type="RefSeq" id="WP_342677336.1">
    <property type="nucleotide sequence ID" value="NZ_JBCGCU010000005.1"/>
</dbReference>
<comment type="caution">
    <text evidence="2">The sequence shown here is derived from an EMBL/GenBank/DDBJ whole genome shotgun (WGS) entry which is preliminary data.</text>
</comment>
<accession>A0ABU9MUP8</accession>
<keyword evidence="1" id="KW-0732">Signal</keyword>
<evidence type="ECO:0000313" key="2">
    <source>
        <dbReference type="EMBL" id="MEM0515022.1"/>
    </source>
</evidence>
<name>A0ABU9MUP8_9GAMM</name>
<feature type="chain" id="PRO_5045492038" evidence="1">
    <location>
        <begin position="21"/>
        <end position="102"/>
    </location>
</feature>
<gene>
    <name evidence="2" type="ORF">WCN91_06220</name>
</gene>
<keyword evidence="3" id="KW-1185">Reference proteome</keyword>